<dbReference type="InterPro" id="IPR036872">
    <property type="entry name" value="CH_dom_sf"/>
</dbReference>
<dbReference type="InterPro" id="IPR001936">
    <property type="entry name" value="RasGAP_dom"/>
</dbReference>
<dbReference type="InterPro" id="IPR008936">
    <property type="entry name" value="Rho_GTPase_activation_prot"/>
</dbReference>
<dbReference type="EMBL" id="HE612859">
    <property type="protein sequence ID" value="CCE62988.1"/>
    <property type="molecule type" value="Genomic_DNA"/>
</dbReference>
<dbReference type="SMART" id="SM00033">
    <property type="entry name" value="CH"/>
    <property type="match status" value="1"/>
</dbReference>
<dbReference type="GO" id="GO:0032038">
    <property type="term" value="F:myosin II heavy chain binding"/>
    <property type="evidence" value="ECO:0007669"/>
    <property type="project" value="EnsemblFungi"/>
</dbReference>
<dbReference type="eggNOG" id="KOG2128">
    <property type="taxonomic scope" value="Eukaryota"/>
</dbReference>
<evidence type="ECO:0000313" key="4">
    <source>
        <dbReference type="Proteomes" id="UP000005666"/>
    </source>
</evidence>
<dbReference type="Pfam" id="PF00616">
    <property type="entry name" value="RasGAP"/>
    <property type="match status" value="1"/>
</dbReference>
<dbReference type="PROSITE" id="PS50096">
    <property type="entry name" value="IQ"/>
    <property type="match status" value="2"/>
</dbReference>
<accession>G8BT17</accession>
<evidence type="ECO:0000259" key="2">
    <source>
        <dbReference type="PROSITE" id="PS50021"/>
    </source>
</evidence>
<feature type="domain" description="Calponin-homology (CH)" evidence="2">
    <location>
        <begin position="117"/>
        <end position="230"/>
    </location>
</feature>
<name>G8BT17_TETPH</name>
<gene>
    <name evidence="3" type="primary">TPHA0D03530</name>
    <name evidence="3" type="ordered locus">TPHA_0D03530</name>
</gene>
<dbReference type="Proteomes" id="UP000005666">
    <property type="component" value="Chromosome 4"/>
</dbReference>
<protein>
    <recommendedName>
        <fullName evidence="2">Calponin-homology (CH) domain-containing protein</fullName>
    </recommendedName>
</protein>
<dbReference type="InterPro" id="IPR001715">
    <property type="entry name" value="CH_dom"/>
</dbReference>
<dbReference type="GO" id="GO:0120155">
    <property type="term" value="C:MIH complex"/>
    <property type="evidence" value="ECO:0007669"/>
    <property type="project" value="EnsemblFungi"/>
</dbReference>
<dbReference type="SUPFAM" id="SSF47576">
    <property type="entry name" value="Calponin-homology domain, CH-domain"/>
    <property type="match status" value="1"/>
</dbReference>
<evidence type="ECO:0000256" key="1">
    <source>
        <dbReference type="SAM" id="Coils"/>
    </source>
</evidence>
<reference evidence="3 4" key="1">
    <citation type="journal article" date="2011" name="Proc. Natl. Acad. Sci. U.S.A.">
        <title>Evolutionary erosion of yeast sex chromosomes by mating-type switching accidents.</title>
        <authorList>
            <person name="Gordon J.L."/>
            <person name="Armisen D."/>
            <person name="Proux-Wera E."/>
            <person name="Oheigeartaigh S.S."/>
            <person name="Byrne K.P."/>
            <person name="Wolfe K.H."/>
        </authorList>
    </citation>
    <scope>NUCLEOTIDE SEQUENCE [LARGE SCALE GENOMIC DNA]</scope>
    <source>
        <strain evidence="4">ATCC 24235 / CBS 4417 / NBRC 1672 / NRRL Y-8282 / UCD 70-5</strain>
    </source>
</reference>
<dbReference type="HOGENOM" id="CLU_000972_1_0_1"/>
<dbReference type="Pfam" id="PF03836">
    <property type="entry name" value="RasGAP_C"/>
    <property type="match status" value="1"/>
</dbReference>
<dbReference type="RefSeq" id="XP_003685422.1">
    <property type="nucleotide sequence ID" value="XM_003685374.1"/>
</dbReference>
<dbReference type="OMA" id="KGVLVHW"/>
<dbReference type="GO" id="GO:1903479">
    <property type="term" value="P:mitotic actomyosin contractile ring assembly actin filament organization"/>
    <property type="evidence" value="ECO:0007669"/>
    <property type="project" value="EnsemblFungi"/>
</dbReference>
<dbReference type="CDD" id="cd21206">
    <property type="entry name" value="CH_IQGAP"/>
    <property type="match status" value="1"/>
</dbReference>
<sequence>MPFSSPTRGSRNSFIDRYVNNVDVQDDIILKPLSPAKINASNSTKRPSINSNFKDAVSKFSNKSQMDIENSKENLPPFKKSGHVLKIKEPRVTPTTVAAKIDNSSLNAEQLKYYDFLCRVEEIKQWIESVIGETLPPAIELATGDSLRDGVFFGHSSTKINPNLIKSIFPSSDKLQFKHTQNINGFFSLVDHVGVPDSFRFELQDLYNKKDLPQVFETLNIMISIINKKWPTDTPMLQNLTNQVSFSKDDINKCKRTWPKIRNFKSLATSPTASPKRKADNLDKQALIQNFDIYSSPKRYLNDVAVTPIKEIPKEISYQTPVEETHMANQISPVRNEDTEFTYSNYRGLYDSRVDNNTIASPHLKYNELKMSSLSYHSPSISRYHNVSSEFFLRRSQQREQNLEYYQTYAYSPSRYSPRKRTVMSENDFLDKLIEIQSACRGVNTRFSLALRIRLANFYEDDILNFQSKIRGYSSRNEFATTKDVRVAQTSTGEIIQLQAYVKGERIRNKLDKLRIKCYRHESSIMLVQNYSKGLSHREMAKARLQILSITKAPLTILQANIKGNKIRKDIAPTIFMENAYEENLIQIQSVLKALLMRKELDNYTSTLHQSYENLELNFQSLCKGSLIRRKLLNVKNKAKLNVTLNNSIVGLIKANFIRLGIKNSIKTANVYSPSTNVLQGYIRGILVRYALDLVDDVVESKNIDQFQSYIRGSIVRSELNNRNSYFGKHSISIIKIQSWIRMFNQRSAFRDLMNSPNPSLWSVKKFVHLLNDMPNVEDLQNKLESNQAALDSANMKKEKLEKDMKQQMEMAEVLSRFDIDHSLVNKLSNVQTPTLKYGSFEKLFYLLQVEPNYWKDMYIWEPEFAKMNIYVSYSTVNQRMGQREKVYFMKLIVAIAQQNLSECSSLVEFLNSDNLFWQELLSNFLRREYPELIRLFIPVLDFLKNEEVEFTSDPIEIYRNIHLTESPTEAFAIEDSETSNKFISNLSSIWHAVELIAEIFSSKSEDIPHEIKYMCTKLYSIASSTNEDSREVLKMISKVLINAFCSEYLRNNNYYGFNTRFQESLDVKIEVLLKSLSTVFYLETFSGFYEPLNQYSAEIKPFLQDLLRSLMLDKSYTLEYDHLIYEDMLSSRPKLEILTDKVFSISKMFQDYSKFFPSDDIILDALNQCRDEIKELRSGRLLLELNTSSYRFLANDDKMKGIYEQVKRALIYMMQVEEVDTNLYDLAVSTVLPRDEPVFHDFIVSHPTVYSDDIVQDLESPKYFSLKNLALTLINELENHGILNSSENYLQDVLNDIAAVIKDPNYTVEYIQGELEVTKITLNQLNEFNVQINKDVQFIKTLIQQILDKFCASKNFTSSSKGTFDSIKDVYKKTQVRDQSSQRGLKFKWSTRQLYEAGVLKSIEGEKLGELTIKVFGSSGPKFPDINFKISTVNGKHFTIKMSDKHKGSTKLYHNMVDSFAFFDLLNCQVGVKVSQWHLFDSKVTFNTSELLKLISTNFYNREKDI</sequence>
<dbReference type="CDD" id="cd12206">
    <property type="entry name" value="RasGAP_IQGAP_related"/>
    <property type="match status" value="1"/>
</dbReference>
<dbReference type="InterPro" id="IPR000593">
    <property type="entry name" value="RasGAP_C"/>
</dbReference>
<dbReference type="GO" id="GO:0005096">
    <property type="term" value="F:GTPase activator activity"/>
    <property type="evidence" value="ECO:0007669"/>
    <property type="project" value="TreeGrafter"/>
</dbReference>
<feature type="coiled-coil region" evidence="1">
    <location>
        <begin position="777"/>
        <end position="811"/>
    </location>
</feature>
<dbReference type="PROSITE" id="PS50021">
    <property type="entry name" value="CH"/>
    <property type="match status" value="1"/>
</dbReference>
<dbReference type="SUPFAM" id="SSF48350">
    <property type="entry name" value="GTPase activation domain, GAP"/>
    <property type="match status" value="1"/>
</dbReference>
<dbReference type="InterPro" id="IPR000048">
    <property type="entry name" value="IQ_motif_EF-hand-BS"/>
</dbReference>
<dbReference type="Gene3D" id="1.10.506.10">
    <property type="entry name" value="GTPase Activation - p120gap, domain 1"/>
    <property type="match status" value="1"/>
</dbReference>
<dbReference type="GO" id="GO:0051015">
    <property type="term" value="F:actin filament binding"/>
    <property type="evidence" value="ECO:0007669"/>
    <property type="project" value="EnsemblFungi"/>
</dbReference>
<dbReference type="GO" id="GO:0000142">
    <property type="term" value="C:cellular bud neck contractile ring"/>
    <property type="evidence" value="ECO:0007669"/>
    <property type="project" value="EnsemblFungi"/>
</dbReference>
<dbReference type="Pfam" id="PF00612">
    <property type="entry name" value="IQ"/>
    <property type="match status" value="1"/>
</dbReference>
<dbReference type="GO" id="GO:1903471">
    <property type="term" value="P:regulation of mitotic actomyosin contractile ring contraction"/>
    <property type="evidence" value="ECO:0007669"/>
    <property type="project" value="EnsemblFungi"/>
</dbReference>
<dbReference type="STRING" id="1071381.G8BT17"/>
<dbReference type="KEGG" id="tpf:TPHA_0D03530"/>
<evidence type="ECO:0000313" key="3">
    <source>
        <dbReference type="EMBL" id="CCE62988.1"/>
    </source>
</evidence>
<dbReference type="GeneID" id="11530991"/>
<dbReference type="PANTHER" id="PTHR14149:SF14">
    <property type="entry name" value="CALPONIN-HOMOLOGY (CH) DOMAIN-CONTAINING PROTEIN"/>
    <property type="match status" value="1"/>
</dbReference>
<keyword evidence="1" id="KW-0175">Coiled coil</keyword>
<organism evidence="3 4">
    <name type="scientific">Tetrapisispora phaffii (strain ATCC 24235 / CBS 4417 / NBRC 1672 / NRRL Y-8282 / UCD 70-5)</name>
    <name type="common">Yeast</name>
    <name type="synonym">Fabospora phaffii</name>
    <dbReference type="NCBI Taxonomy" id="1071381"/>
    <lineage>
        <taxon>Eukaryota</taxon>
        <taxon>Fungi</taxon>
        <taxon>Dikarya</taxon>
        <taxon>Ascomycota</taxon>
        <taxon>Saccharomycotina</taxon>
        <taxon>Saccharomycetes</taxon>
        <taxon>Saccharomycetales</taxon>
        <taxon>Saccharomycetaceae</taxon>
        <taxon>Tetrapisispora</taxon>
    </lineage>
</organism>
<dbReference type="OrthoDB" id="775356at2759"/>
<dbReference type="GO" id="GO:0072741">
    <property type="term" value="P:protein localization to cell division site"/>
    <property type="evidence" value="ECO:0007669"/>
    <property type="project" value="EnsemblFungi"/>
</dbReference>
<proteinExistence type="predicted"/>
<dbReference type="GO" id="GO:0032033">
    <property type="term" value="F:myosin II light chain binding"/>
    <property type="evidence" value="ECO:0007669"/>
    <property type="project" value="EnsemblFungi"/>
</dbReference>
<dbReference type="PANTHER" id="PTHR14149">
    <property type="entry name" value="RAS GTPASE-ACTIVATING PROTEIN WITH IQ MOTIF"/>
    <property type="match status" value="1"/>
</dbReference>
<dbReference type="GO" id="GO:0005516">
    <property type="term" value="F:calmodulin binding"/>
    <property type="evidence" value="ECO:0007669"/>
    <property type="project" value="EnsemblFungi"/>
</dbReference>
<dbReference type="Pfam" id="PF00307">
    <property type="entry name" value="CH"/>
    <property type="match status" value="1"/>
</dbReference>
<keyword evidence="4" id="KW-1185">Reference proteome</keyword>
<dbReference type="Gene3D" id="1.10.418.10">
    <property type="entry name" value="Calponin-like domain"/>
    <property type="match status" value="1"/>
</dbReference>
<dbReference type="SMART" id="SM00015">
    <property type="entry name" value="IQ"/>
    <property type="match status" value="4"/>
</dbReference>